<dbReference type="GO" id="GO:0001786">
    <property type="term" value="F:phosphatidylserine binding"/>
    <property type="evidence" value="ECO:0007669"/>
    <property type="project" value="TreeGrafter"/>
</dbReference>
<evidence type="ECO:0000256" key="4">
    <source>
        <dbReference type="ARBA" id="ARBA00023216"/>
    </source>
</evidence>
<dbReference type="FunFam" id="1.10.220.10:FF:000004">
    <property type="entry name" value="Annexin"/>
    <property type="match status" value="1"/>
</dbReference>
<sequence>GQEAEDDVKQARYQKAPPISLKKDDKPAEPAESAFFETEEYQCEGTLKPAENFDSKADCQRLRKAMKGLGTDEAAIIDVLGHRSLKQRLQIVLDFKTLFGLDLTKELASELSGNFSRICRGLCLAPEDYDAEELHDAMSRPGTDENCLIEIICTRTNAQLKLIAAAYQKLFNRSLEEHVVKDTSGHFKRLLVSLLQANRDESKTFDRNLARKDAEDLLAAGEKKTGTDESK</sequence>
<keyword evidence="2 7" id="KW-0677">Repeat</keyword>
<keyword evidence="10" id="KW-1185">Reference proteome</keyword>
<keyword evidence="5 7" id="KW-0111">Calcium/phospholipid-binding</keyword>
<dbReference type="GO" id="GO:0012506">
    <property type="term" value="C:vesicle membrane"/>
    <property type="evidence" value="ECO:0007669"/>
    <property type="project" value="TreeGrafter"/>
</dbReference>
<dbReference type="PANTHER" id="PTHR10502">
    <property type="entry name" value="ANNEXIN"/>
    <property type="match status" value="1"/>
</dbReference>
<dbReference type="PRINTS" id="PR00196">
    <property type="entry name" value="ANNEXIN"/>
</dbReference>
<dbReference type="InterPro" id="IPR018502">
    <property type="entry name" value="Annexin_repeat"/>
</dbReference>
<evidence type="ECO:0000313" key="10">
    <source>
        <dbReference type="Proteomes" id="UP000275846"/>
    </source>
</evidence>
<dbReference type="GO" id="GO:0005544">
    <property type="term" value="F:calcium-dependent phospholipid binding"/>
    <property type="evidence" value="ECO:0007669"/>
    <property type="project" value="UniProtKB-KW"/>
</dbReference>
<dbReference type="PANTHER" id="PTHR10502:SF239">
    <property type="entry name" value="ANNEXIN A7"/>
    <property type="match status" value="1"/>
</dbReference>
<dbReference type="SUPFAM" id="SSF47874">
    <property type="entry name" value="Annexin"/>
    <property type="match status" value="1"/>
</dbReference>
<evidence type="ECO:0000313" key="11">
    <source>
        <dbReference type="WBParaSite" id="SSLN_0001609701-mRNA-1"/>
    </source>
</evidence>
<evidence type="ECO:0000313" key="9">
    <source>
        <dbReference type="EMBL" id="VDM01892.1"/>
    </source>
</evidence>
<dbReference type="Pfam" id="PF00191">
    <property type="entry name" value="Annexin"/>
    <property type="match status" value="2"/>
</dbReference>
<comment type="function">
    <text evidence="6">Calcium/phospholipid-binding protein which promotes membrane fusion and is involved in exocytosis.</text>
</comment>
<protein>
    <recommendedName>
        <fullName evidence="7">Annexin</fullName>
    </recommendedName>
</protein>
<dbReference type="GO" id="GO:0005886">
    <property type="term" value="C:plasma membrane"/>
    <property type="evidence" value="ECO:0007669"/>
    <property type="project" value="TreeGrafter"/>
</dbReference>
<dbReference type="OrthoDB" id="37886at2759"/>
<keyword evidence="3 7" id="KW-0106">Calcium</keyword>
<evidence type="ECO:0000256" key="5">
    <source>
        <dbReference type="ARBA" id="ARBA00023302"/>
    </source>
</evidence>
<dbReference type="Gene3D" id="1.10.220.10">
    <property type="entry name" value="Annexin"/>
    <property type="match status" value="2"/>
</dbReference>
<reference evidence="11" key="1">
    <citation type="submission" date="2016-06" db="UniProtKB">
        <authorList>
            <consortium name="WormBaseParasite"/>
        </authorList>
    </citation>
    <scope>IDENTIFICATION</scope>
</reference>
<dbReference type="Proteomes" id="UP000275846">
    <property type="component" value="Unassembled WGS sequence"/>
</dbReference>
<dbReference type="STRING" id="70667.A0A183TGA8"/>
<reference evidence="9 10" key="2">
    <citation type="submission" date="2018-11" db="EMBL/GenBank/DDBJ databases">
        <authorList>
            <consortium name="Pathogen Informatics"/>
        </authorList>
    </citation>
    <scope>NUCLEOTIDE SEQUENCE [LARGE SCALE GENOMIC DNA]</scope>
    <source>
        <strain evidence="9 10">NST_G2</strain>
    </source>
</reference>
<dbReference type="InterPro" id="IPR001464">
    <property type="entry name" value="Annexin"/>
</dbReference>
<dbReference type="WBParaSite" id="SSLN_0001609701-mRNA-1">
    <property type="protein sequence ID" value="SSLN_0001609701-mRNA-1"/>
    <property type="gene ID" value="SSLN_0001609701"/>
</dbReference>
<dbReference type="AlphaFoldDB" id="A0A183TGA8"/>
<evidence type="ECO:0000256" key="2">
    <source>
        <dbReference type="ARBA" id="ARBA00022737"/>
    </source>
</evidence>
<dbReference type="InterPro" id="IPR037104">
    <property type="entry name" value="Annexin_sf"/>
</dbReference>
<dbReference type="EMBL" id="UYSU01040023">
    <property type="protein sequence ID" value="VDM01892.1"/>
    <property type="molecule type" value="Genomic_DNA"/>
</dbReference>
<evidence type="ECO:0000256" key="6">
    <source>
        <dbReference type="ARBA" id="ARBA00037210"/>
    </source>
</evidence>
<comment type="similarity">
    <text evidence="1 7">Belongs to the annexin family.</text>
</comment>
<dbReference type="FunFam" id="1.10.220.10:FF:000003">
    <property type="entry name" value="Annexin"/>
    <property type="match status" value="1"/>
</dbReference>
<evidence type="ECO:0000256" key="3">
    <source>
        <dbReference type="ARBA" id="ARBA00022837"/>
    </source>
</evidence>
<accession>A0A183TGA8</accession>
<proteinExistence type="inferred from homology"/>
<evidence type="ECO:0000256" key="1">
    <source>
        <dbReference type="ARBA" id="ARBA00007831"/>
    </source>
</evidence>
<dbReference type="GO" id="GO:0005737">
    <property type="term" value="C:cytoplasm"/>
    <property type="evidence" value="ECO:0007669"/>
    <property type="project" value="TreeGrafter"/>
</dbReference>
<name>A0A183TGA8_SCHSO</name>
<feature type="region of interest" description="Disordered" evidence="8">
    <location>
        <begin position="1"/>
        <end position="30"/>
    </location>
</feature>
<dbReference type="GO" id="GO:0005634">
    <property type="term" value="C:nucleus"/>
    <property type="evidence" value="ECO:0007669"/>
    <property type="project" value="TreeGrafter"/>
</dbReference>
<dbReference type="InterPro" id="IPR018252">
    <property type="entry name" value="Annexin_repeat_CS"/>
</dbReference>
<evidence type="ECO:0000256" key="7">
    <source>
        <dbReference type="RuleBase" id="RU003540"/>
    </source>
</evidence>
<dbReference type="SMART" id="SM00335">
    <property type="entry name" value="ANX"/>
    <property type="match status" value="2"/>
</dbReference>
<keyword evidence="4 7" id="KW-0041">Annexin</keyword>
<dbReference type="GO" id="GO:0005509">
    <property type="term" value="F:calcium ion binding"/>
    <property type="evidence" value="ECO:0007669"/>
    <property type="project" value="InterPro"/>
</dbReference>
<dbReference type="PROSITE" id="PS00223">
    <property type="entry name" value="ANNEXIN_1"/>
    <property type="match status" value="1"/>
</dbReference>
<evidence type="ECO:0000256" key="8">
    <source>
        <dbReference type="SAM" id="MobiDB-lite"/>
    </source>
</evidence>
<comment type="domain">
    <text evidence="7">A pair of annexin repeats may form one binding site for calcium and phospholipid.</text>
</comment>
<organism evidence="11">
    <name type="scientific">Schistocephalus solidus</name>
    <name type="common">Tapeworm</name>
    <dbReference type="NCBI Taxonomy" id="70667"/>
    <lineage>
        <taxon>Eukaryota</taxon>
        <taxon>Metazoa</taxon>
        <taxon>Spiralia</taxon>
        <taxon>Lophotrochozoa</taxon>
        <taxon>Platyhelminthes</taxon>
        <taxon>Cestoda</taxon>
        <taxon>Eucestoda</taxon>
        <taxon>Diphyllobothriidea</taxon>
        <taxon>Diphyllobothriidae</taxon>
        <taxon>Schistocephalus</taxon>
    </lineage>
</organism>
<dbReference type="PROSITE" id="PS51897">
    <property type="entry name" value="ANNEXIN_2"/>
    <property type="match status" value="2"/>
</dbReference>
<gene>
    <name evidence="9" type="ORF">SSLN_LOCUS15506</name>
</gene>